<reference evidence="2" key="1">
    <citation type="journal article" date="2019" name="Mol. Biol. Evol.">
        <title>Blast fungal genomes show frequent chromosomal changes, gene gains and losses, and effector gene turnover.</title>
        <authorList>
            <person name="Gomez Luciano L.B."/>
            <person name="Jason Tsai I."/>
            <person name="Chuma I."/>
            <person name="Tosa Y."/>
            <person name="Chen Y.H."/>
            <person name="Li J.Y."/>
            <person name="Li M.Y."/>
            <person name="Jade Lu M.Y."/>
            <person name="Nakayashiki H."/>
            <person name="Li W.H."/>
        </authorList>
    </citation>
    <scope>NUCLEOTIDE SEQUENCE</scope>
    <source>
        <strain evidence="2">NI907</strain>
    </source>
</reference>
<proteinExistence type="predicted"/>
<dbReference type="KEGG" id="pgri:PgNI_02978"/>
<sequence length="119" mass="13908">RHFLHFIIRISSCCCSQCFLLRITKIKKNSTRTKIAECLCRRKKKRALTQCLKGPKEIHKRHRGTLPVSQISRQSLTRLLFAKLVSLPAVSGERQCRDLWCDQRKGKKTPQRVFCCCCF</sequence>
<protein>
    <submittedName>
        <fullName evidence="2">Uncharacterized protein</fullName>
    </submittedName>
</protein>
<dbReference type="Proteomes" id="UP000515153">
    <property type="component" value="Unplaced"/>
</dbReference>
<accession>A0A6P8BDB6</accession>
<keyword evidence="1" id="KW-1185">Reference proteome</keyword>
<reference evidence="2" key="2">
    <citation type="submission" date="2019-10" db="EMBL/GenBank/DDBJ databases">
        <authorList>
            <consortium name="NCBI Genome Project"/>
        </authorList>
    </citation>
    <scope>NUCLEOTIDE SEQUENCE</scope>
    <source>
        <strain evidence="2">NI907</strain>
    </source>
</reference>
<reference evidence="2" key="3">
    <citation type="submission" date="2025-08" db="UniProtKB">
        <authorList>
            <consortium name="RefSeq"/>
        </authorList>
    </citation>
    <scope>IDENTIFICATION</scope>
    <source>
        <strain evidence="2">NI907</strain>
    </source>
</reference>
<gene>
    <name evidence="2" type="ORF">PgNI_02978</name>
</gene>
<dbReference type="AlphaFoldDB" id="A0A6P8BDB6"/>
<evidence type="ECO:0000313" key="2">
    <source>
        <dbReference type="RefSeq" id="XP_030985165.1"/>
    </source>
</evidence>
<name>A0A6P8BDB6_PYRGI</name>
<feature type="non-terminal residue" evidence="2">
    <location>
        <position position="1"/>
    </location>
</feature>
<evidence type="ECO:0000313" key="1">
    <source>
        <dbReference type="Proteomes" id="UP000515153"/>
    </source>
</evidence>
<dbReference type="GeneID" id="41957945"/>
<organism evidence="1 2">
    <name type="scientific">Pyricularia grisea</name>
    <name type="common">Crabgrass-specific blast fungus</name>
    <name type="synonym">Magnaporthe grisea</name>
    <dbReference type="NCBI Taxonomy" id="148305"/>
    <lineage>
        <taxon>Eukaryota</taxon>
        <taxon>Fungi</taxon>
        <taxon>Dikarya</taxon>
        <taxon>Ascomycota</taxon>
        <taxon>Pezizomycotina</taxon>
        <taxon>Sordariomycetes</taxon>
        <taxon>Sordariomycetidae</taxon>
        <taxon>Magnaporthales</taxon>
        <taxon>Pyriculariaceae</taxon>
        <taxon>Pyricularia</taxon>
    </lineage>
</organism>
<dbReference type="RefSeq" id="XP_030985165.1">
    <property type="nucleotide sequence ID" value="XM_031123034.1"/>
</dbReference>
<feature type="non-terminal residue" evidence="2">
    <location>
        <position position="119"/>
    </location>
</feature>